<accession>A0A2T6ZL17</accession>
<evidence type="ECO:0000313" key="2">
    <source>
        <dbReference type="EMBL" id="PUU76189.1"/>
    </source>
</evidence>
<dbReference type="AlphaFoldDB" id="A0A2T6ZL17"/>
<proteinExistence type="predicted"/>
<keyword evidence="1" id="KW-1133">Transmembrane helix</keyword>
<feature type="transmembrane region" description="Helical" evidence="1">
    <location>
        <begin position="30"/>
        <end position="49"/>
    </location>
</feature>
<gene>
    <name evidence="2" type="ORF">B9Z19DRAFT_1088778</name>
</gene>
<keyword evidence="1" id="KW-0812">Transmembrane</keyword>
<evidence type="ECO:0000313" key="3">
    <source>
        <dbReference type="Proteomes" id="UP000244722"/>
    </source>
</evidence>
<organism evidence="2 3">
    <name type="scientific">Tuber borchii</name>
    <name type="common">White truffle</name>
    <dbReference type="NCBI Taxonomy" id="42251"/>
    <lineage>
        <taxon>Eukaryota</taxon>
        <taxon>Fungi</taxon>
        <taxon>Dikarya</taxon>
        <taxon>Ascomycota</taxon>
        <taxon>Pezizomycotina</taxon>
        <taxon>Pezizomycetes</taxon>
        <taxon>Pezizales</taxon>
        <taxon>Tuberaceae</taxon>
        <taxon>Tuber</taxon>
    </lineage>
</organism>
<keyword evidence="3" id="KW-1185">Reference proteome</keyword>
<evidence type="ECO:0000256" key="1">
    <source>
        <dbReference type="SAM" id="Phobius"/>
    </source>
</evidence>
<sequence>MISIYLLEIRAFHIAERSLLQSFFLASRRIICLLFLFLSILDTIPRQMYGGVPKHLSSRTIPSFPPPSLELTLGMAISIFSLSFFFHWVSEPRDMHG</sequence>
<keyword evidence="1" id="KW-0472">Membrane</keyword>
<protein>
    <submittedName>
        <fullName evidence="2">Uncharacterized protein</fullName>
    </submittedName>
</protein>
<dbReference type="Proteomes" id="UP000244722">
    <property type="component" value="Unassembled WGS sequence"/>
</dbReference>
<reference evidence="2 3" key="1">
    <citation type="submission" date="2017-04" db="EMBL/GenBank/DDBJ databases">
        <title>Draft genome sequence of Tuber borchii Vittad., a whitish edible truffle.</title>
        <authorList>
            <consortium name="DOE Joint Genome Institute"/>
            <person name="Murat C."/>
            <person name="Kuo A."/>
            <person name="Barry K.W."/>
            <person name="Clum A."/>
            <person name="Dockter R.B."/>
            <person name="Fauchery L."/>
            <person name="Iotti M."/>
            <person name="Kohler A."/>
            <person name="Labutti K."/>
            <person name="Lindquist E.A."/>
            <person name="Lipzen A."/>
            <person name="Ohm R.A."/>
            <person name="Wang M."/>
            <person name="Grigoriev I.V."/>
            <person name="Zambonelli A."/>
            <person name="Martin F.M."/>
        </authorList>
    </citation>
    <scope>NUCLEOTIDE SEQUENCE [LARGE SCALE GENOMIC DNA]</scope>
    <source>
        <strain evidence="2 3">Tbo3840</strain>
    </source>
</reference>
<comment type="caution">
    <text evidence="2">The sequence shown here is derived from an EMBL/GenBank/DDBJ whole genome shotgun (WGS) entry which is preliminary data.</text>
</comment>
<dbReference type="EMBL" id="NESQ01000197">
    <property type="protein sequence ID" value="PUU76189.1"/>
    <property type="molecule type" value="Genomic_DNA"/>
</dbReference>
<feature type="transmembrane region" description="Helical" evidence="1">
    <location>
        <begin position="69"/>
        <end position="89"/>
    </location>
</feature>
<name>A0A2T6ZL17_TUBBO</name>